<organism evidence="1 2">
    <name type="scientific">Amanita muscaria (strain Koide BX008)</name>
    <dbReference type="NCBI Taxonomy" id="946122"/>
    <lineage>
        <taxon>Eukaryota</taxon>
        <taxon>Fungi</taxon>
        <taxon>Dikarya</taxon>
        <taxon>Basidiomycota</taxon>
        <taxon>Agaricomycotina</taxon>
        <taxon>Agaricomycetes</taxon>
        <taxon>Agaricomycetidae</taxon>
        <taxon>Agaricales</taxon>
        <taxon>Pluteineae</taxon>
        <taxon>Amanitaceae</taxon>
        <taxon>Amanita</taxon>
    </lineage>
</organism>
<gene>
    <name evidence="1" type="ORF">M378DRAFT_12705</name>
</gene>
<dbReference type="AlphaFoldDB" id="A0A0C2SHL4"/>
<name>A0A0C2SHL4_AMAMK</name>
<keyword evidence="2" id="KW-1185">Reference proteome</keyword>
<evidence type="ECO:0000313" key="1">
    <source>
        <dbReference type="EMBL" id="KIL62635.1"/>
    </source>
</evidence>
<proteinExistence type="predicted"/>
<accession>A0A0C2SHL4</accession>
<sequence length="85" mass="9634">MTLAQVSMKKALTVVECAQVELPRISAVAKKLCHFGKWSEQSEWSALESGRTTYLRSVKMLAEWFNRFQSKPPALKAPLKALRLL</sequence>
<dbReference type="InParanoid" id="A0A0C2SHL4"/>
<dbReference type="HOGENOM" id="CLU_2512185_0_0_1"/>
<dbReference type="EMBL" id="KN818268">
    <property type="protein sequence ID" value="KIL62635.1"/>
    <property type="molecule type" value="Genomic_DNA"/>
</dbReference>
<protein>
    <submittedName>
        <fullName evidence="1">Uncharacterized protein</fullName>
    </submittedName>
</protein>
<reference evidence="1 2" key="1">
    <citation type="submission" date="2014-04" db="EMBL/GenBank/DDBJ databases">
        <title>Evolutionary Origins and Diversification of the Mycorrhizal Mutualists.</title>
        <authorList>
            <consortium name="DOE Joint Genome Institute"/>
            <consortium name="Mycorrhizal Genomics Consortium"/>
            <person name="Kohler A."/>
            <person name="Kuo A."/>
            <person name="Nagy L.G."/>
            <person name="Floudas D."/>
            <person name="Copeland A."/>
            <person name="Barry K.W."/>
            <person name="Cichocki N."/>
            <person name="Veneault-Fourrey C."/>
            <person name="LaButti K."/>
            <person name="Lindquist E.A."/>
            <person name="Lipzen A."/>
            <person name="Lundell T."/>
            <person name="Morin E."/>
            <person name="Murat C."/>
            <person name="Riley R."/>
            <person name="Ohm R."/>
            <person name="Sun H."/>
            <person name="Tunlid A."/>
            <person name="Henrissat B."/>
            <person name="Grigoriev I.V."/>
            <person name="Hibbett D.S."/>
            <person name="Martin F."/>
        </authorList>
    </citation>
    <scope>NUCLEOTIDE SEQUENCE [LARGE SCALE GENOMIC DNA]</scope>
    <source>
        <strain evidence="1 2">Koide BX008</strain>
    </source>
</reference>
<dbReference type="Proteomes" id="UP000054549">
    <property type="component" value="Unassembled WGS sequence"/>
</dbReference>
<evidence type="ECO:0000313" key="2">
    <source>
        <dbReference type="Proteomes" id="UP000054549"/>
    </source>
</evidence>